<feature type="non-terminal residue" evidence="2">
    <location>
        <position position="208"/>
    </location>
</feature>
<dbReference type="Proteomes" id="UP000789572">
    <property type="component" value="Unassembled WGS sequence"/>
</dbReference>
<reference evidence="2" key="1">
    <citation type="submission" date="2021-06" db="EMBL/GenBank/DDBJ databases">
        <authorList>
            <person name="Kallberg Y."/>
            <person name="Tangrot J."/>
            <person name="Rosling A."/>
        </authorList>
    </citation>
    <scope>NUCLEOTIDE SEQUENCE</scope>
    <source>
        <strain evidence="2">IA702</strain>
    </source>
</reference>
<comment type="caution">
    <text evidence="2">The sequence shown here is derived from an EMBL/GenBank/DDBJ whole genome shotgun (WGS) entry which is preliminary data.</text>
</comment>
<keyword evidence="1" id="KW-0175">Coiled coil</keyword>
<gene>
    <name evidence="2" type="ORF">POCULU_LOCUS9033</name>
</gene>
<feature type="coiled-coil region" evidence="1">
    <location>
        <begin position="80"/>
        <end position="129"/>
    </location>
</feature>
<accession>A0A9N9GY51</accession>
<organism evidence="2 3">
    <name type="scientific">Paraglomus occultum</name>
    <dbReference type="NCBI Taxonomy" id="144539"/>
    <lineage>
        <taxon>Eukaryota</taxon>
        <taxon>Fungi</taxon>
        <taxon>Fungi incertae sedis</taxon>
        <taxon>Mucoromycota</taxon>
        <taxon>Glomeromycotina</taxon>
        <taxon>Glomeromycetes</taxon>
        <taxon>Paraglomerales</taxon>
        <taxon>Paraglomeraceae</taxon>
        <taxon>Paraglomus</taxon>
    </lineage>
</organism>
<evidence type="ECO:0000313" key="3">
    <source>
        <dbReference type="Proteomes" id="UP000789572"/>
    </source>
</evidence>
<name>A0A9N9GY51_9GLOM</name>
<evidence type="ECO:0000256" key="1">
    <source>
        <dbReference type="SAM" id="Coils"/>
    </source>
</evidence>
<keyword evidence="3" id="KW-1185">Reference proteome</keyword>
<sequence>EREISDRESLSEETIGPESLASNQNTQIYFTQIIARIRTGTITDPEEAVVLKTPTQRKTREVDLINLATQIKSDLTPEQKEALLEQMQQLNQKNVKFTRTYQAKGRKEIQELIDELEQELERLESGNEKIFPIKNFLLEKSLLVQFEAKEASGKELTKAEQARERRIFQSREKAFANIQKELAKYYETVTNGNYRFAGMPKIRKGIRG</sequence>
<dbReference type="AlphaFoldDB" id="A0A9N9GY51"/>
<protein>
    <submittedName>
        <fullName evidence="2">1074_t:CDS:1</fullName>
    </submittedName>
</protein>
<proteinExistence type="predicted"/>
<evidence type="ECO:0000313" key="2">
    <source>
        <dbReference type="EMBL" id="CAG8633642.1"/>
    </source>
</evidence>
<dbReference type="EMBL" id="CAJVPJ010003032">
    <property type="protein sequence ID" value="CAG8633642.1"/>
    <property type="molecule type" value="Genomic_DNA"/>
</dbReference>